<dbReference type="NCBIfam" id="NF004203">
    <property type="entry name" value="PRK05653.2-4"/>
    <property type="match status" value="1"/>
</dbReference>
<comment type="caution">
    <text evidence="3">The sequence shown here is derived from an EMBL/GenBank/DDBJ whole genome shotgun (WGS) entry which is preliminary data.</text>
</comment>
<comment type="similarity">
    <text evidence="1">Belongs to the short-chain dehydrogenases/reductases (SDR) family.</text>
</comment>
<organism evidence="3 4">
    <name type="scientific">Salibacterium salarium</name>
    <dbReference type="NCBI Taxonomy" id="284579"/>
    <lineage>
        <taxon>Bacteria</taxon>
        <taxon>Bacillati</taxon>
        <taxon>Bacillota</taxon>
        <taxon>Bacilli</taxon>
        <taxon>Bacillales</taxon>
        <taxon>Bacillaceae</taxon>
    </lineage>
</organism>
<protein>
    <submittedName>
        <fullName evidence="3">SDR family oxidoreductase</fullName>
    </submittedName>
</protein>
<name>A0A428N927_9BACI</name>
<dbReference type="InterPro" id="IPR002347">
    <property type="entry name" value="SDR_fam"/>
</dbReference>
<accession>A0A428N927</accession>
<dbReference type="AlphaFoldDB" id="A0A428N927"/>
<dbReference type="PRINTS" id="PR00081">
    <property type="entry name" value="GDHRDH"/>
</dbReference>
<dbReference type="RefSeq" id="WP_125554374.1">
    <property type="nucleotide sequence ID" value="NZ_RBVX01000002.1"/>
</dbReference>
<dbReference type="PANTHER" id="PTHR24321:SF8">
    <property type="entry name" value="ESTRADIOL 17-BETA-DEHYDROGENASE 8-RELATED"/>
    <property type="match status" value="1"/>
</dbReference>
<dbReference type="InterPro" id="IPR036291">
    <property type="entry name" value="NAD(P)-bd_dom_sf"/>
</dbReference>
<sequence length="259" mass="27911">MFTHSLHPKVALITGGGSGIGRATAHLFAKAGIQVAILDKNIQKAAETKTEIKQVGGKALAIEADFNYPNQLKQGFDQLIEHFGRLDILFANGGIAGVMAPIETMEVEDWDQTINTDLRGTFLSVKYAIPFLKKRGGSIIITSSMSGNRVFSQTGFTAYSTAKAGQVAFMKMAAQELSSYHIRVNAVCPGGVKTDFKHSLERTSELETFRNDQGFTKKSFSNPANPEQIAELVLFLASDHASHITGTDISIDGGESLGI</sequence>
<dbReference type="CDD" id="cd05233">
    <property type="entry name" value="SDR_c"/>
    <property type="match status" value="1"/>
</dbReference>
<dbReference type="FunFam" id="3.40.50.720:FF:000084">
    <property type="entry name" value="Short-chain dehydrogenase reductase"/>
    <property type="match status" value="1"/>
</dbReference>
<dbReference type="PANTHER" id="PTHR24321">
    <property type="entry name" value="DEHYDROGENASES, SHORT CHAIN"/>
    <property type="match status" value="1"/>
</dbReference>
<dbReference type="Pfam" id="PF13561">
    <property type="entry name" value="adh_short_C2"/>
    <property type="match status" value="1"/>
</dbReference>
<dbReference type="GO" id="GO:0016491">
    <property type="term" value="F:oxidoreductase activity"/>
    <property type="evidence" value="ECO:0007669"/>
    <property type="project" value="UniProtKB-KW"/>
</dbReference>
<keyword evidence="2" id="KW-0560">Oxidoreductase</keyword>
<proteinExistence type="inferred from homology"/>
<dbReference type="EMBL" id="RBVX01000002">
    <property type="protein sequence ID" value="RSL34851.1"/>
    <property type="molecule type" value="Genomic_DNA"/>
</dbReference>
<dbReference type="GO" id="GO:0008206">
    <property type="term" value="P:bile acid metabolic process"/>
    <property type="evidence" value="ECO:0007669"/>
    <property type="project" value="UniProtKB-ARBA"/>
</dbReference>
<evidence type="ECO:0000256" key="2">
    <source>
        <dbReference type="ARBA" id="ARBA00023002"/>
    </source>
</evidence>
<evidence type="ECO:0000313" key="4">
    <source>
        <dbReference type="Proteomes" id="UP000275076"/>
    </source>
</evidence>
<dbReference type="Gene3D" id="3.40.50.720">
    <property type="entry name" value="NAD(P)-binding Rossmann-like Domain"/>
    <property type="match status" value="1"/>
</dbReference>
<dbReference type="Proteomes" id="UP000275076">
    <property type="component" value="Unassembled WGS sequence"/>
</dbReference>
<dbReference type="SUPFAM" id="SSF51735">
    <property type="entry name" value="NAD(P)-binding Rossmann-fold domains"/>
    <property type="match status" value="1"/>
</dbReference>
<reference evidence="3 4" key="1">
    <citation type="submission" date="2018-10" db="EMBL/GenBank/DDBJ databases">
        <title>Draft genome sequence of Bacillus salarius IM0101, isolated from a hypersaline soil in Inner Mongolia, China.</title>
        <authorList>
            <person name="Yamprayoonswat W."/>
            <person name="Boonvisut S."/>
            <person name="Jumpathong W."/>
            <person name="Sittihan S."/>
            <person name="Ruangsuj P."/>
            <person name="Wanthongcharoen S."/>
            <person name="Thongpramul N."/>
            <person name="Pimmason S."/>
            <person name="Yu B."/>
            <person name="Yasawong M."/>
        </authorList>
    </citation>
    <scope>NUCLEOTIDE SEQUENCE [LARGE SCALE GENOMIC DNA]</scope>
    <source>
        <strain evidence="3 4">IM0101</strain>
    </source>
</reference>
<evidence type="ECO:0000313" key="3">
    <source>
        <dbReference type="EMBL" id="RSL34851.1"/>
    </source>
</evidence>
<gene>
    <name evidence="3" type="ORF">D7Z54_03150</name>
</gene>
<dbReference type="OrthoDB" id="9803333at2"/>
<dbReference type="PRINTS" id="PR00080">
    <property type="entry name" value="SDRFAMILY"/>
</dbReference>
<evidence type="ECO:0000256" key="1">
    <source>
        <dbReference type="ARBA" id="ARBA00006484"/>
    </source>
</evidence>
<keyword evidence="4" id="KW-1185">Reference proteome</keyword>